<dbReference type="SUPFAM" id="SSF55008">
    <property type="entry name" value="HMA, heavy metal-associated domain"/>
    <property type="match status" value="1"/>
</dbReference>
<sequence>MEEAVIVIKNMQDQADADRIMSALEDVWGIGRVEVDLSRNRAKLTFDNRMAQLQDFERRLLDNGYEVASGSFEQ</sequence>
<dbReference type="AlphaFoldDB" id="A0A372LDT9"/>
<proteinExistence type="predicted"/>
<dbReference type="GO" id="GO:0046872">
    <property type="term" value="F:metal ion binding"/>
    <property type="evidence" value="ECO:0007669"/>
    <property type="project" value="InterPro"/>
</dbReference>
<organism evidence="2 3">
    <name type="scientific">Peribacillus glennii</name>
    <dbReference type="NCBI Taxonomy" id="2303991"/>
    <lineage>
        <taxon>Bacteria</taxon>
        <taxon>Bacillati</taxon>
        <taxon>Bacillota</taxon>
        <taxon>Bacilli</taxon>
        <taxon>Bacillales</taxon>
        <taxon>Bacillaceae</taxon>
        <taxon>Peribacillus</taxon>
    </lineage>
</organism>
<dbReference type="EMBL" id="QVTD01000005">
    <property type="protein sequence ID" value="RFU63913.1"/>
    <property type="molecule type" value="Genomic_DNA"/>
</dbReference>
<dbReference type="InterPro" id="IPR036163">
    <property type="entry name" value="HMA_dom_sf"/>
</dbReference>
<evidence type="ECO:0000313" key="2">
    <source>
        <dbReference type="EMBL" id="RFU63913.1"/>
    </source>
</evidence>
<accession>A0A372LDT9</accession>
<dbReference type="OrthoDB" id="2884671at2"/>
<keyword evidence="3" id="KW-1185">Reference proteome</keyword>
<comment type="caution">
    <text evidence="2">The sequence shown here is derived from an EMBL/GenBank/DDBJ whole genome shotgun (WGS) entry which is preliminary data.</text>
</comment>
<dbReference type="PROSITE" id="PS50846">
    <property type="entry name" value="HMA_2"/>
    <property type="match status" value="1"/>
</dbReference>
<gene>
    <name evidence="2" type="ORF">D0466_10700</name>
</gene>
<reference evidence="2 3" key="1">
    <citation type="submission" date="2018-08" db="EMBL/GenBank/DDBJ databases">
        <title>Bacillus chawlae sp. nov., Bacillus glennii sp. nov., and Bacillus saganii sp. nov. Isolated from the Vehicle Assembly Building at Kennedy Space Center where the Viking Spacecraft were Assembled.</title>
        <authorList>
            <person name="Seuylemezian A."/>
            <person name="Vaishampayan P."/>
        </authorList>
    </citation>
    <scope>NUCLEOTIDE SEQUENCE [LARGE SCALE GENOMIC DNA]</scope>
    <source>
        <strain evidence="2 3">V44-8</strain>
    </source>
</reference>
<evidence type="ECO:0000259" key="1">
    <source>
        <dbReference type="PROSITE" id="PS50846"/>
    </source>
</evidence>
<dbReference type="RefSeq" id="WP_117322549.1">
    <property type="nucleotide sequence ID" value="NZ_QVTD01000005.1"/>
</dbReference>
<name>A0A372LDT9_9BACI</name>
<feature type="domain" description="HMA" evidence="1">
    <location>
        <begin position="2"/>
        <end position="68"/>
    </location>
</feature>
<dbReference type="Proteomes" id="UP000262939">
    <property type="component" value="Unassembled WGS sequence"/>
</dbReference>
<evidence type="ECO:0000313" key="3">
    <source>
        <dbReference type="Proteomes" id="UP000262939"/>
    </source>
</evidence>
<protein>
    <submittedName>
        <fullName evidence="2">Copper chaperone</fullName>
    </submittedName>
</protein>
<dbReference type="Gene3D" id="3.30.70.100">
    <property type="match status" value="1"/>
</dbReference>
<dbReference type="InterPro" id="IPR006121">
    <property type="entry name" value="HMA_dom"/>
</dbReference>